<evidence type="ECO:0000313" key="2">
    <source>
        <dbReference type="Proteomes" id="UP000215256"/>
    </source>
</evidence>
<sequence length="37" mass="4385">MPFLPSPEQKRKPECFTMAKGCGRQVHSNRWLENRQP</sequence>
<dbReference type="KEGG" id="och:CES85_5063"/>
<gene>
    <name evidence="1" type="ORF">CES85_5063</name>
</gene>
<organism evidence="1 2">
    <name type="scientific">Ochrobactrum quorumnocens</name>
    <dbReference type="NCBI Taxonomy" id="271865"/>
    <lineage>
        <taxon>Bacteria</taxon>
        <taxon>Pseudomonadati</taxon>
        <taxon>Pseudomonadota</taxon>
        <taxon>Alphaproteobacteria</taxon>
        <taxon>Hyphomicrobiales</taxon>
        <taxon>Brucellaceae</taxon>
        <taxon>Brucella/Ochrobactrum group</taxon>
        <taxon>Ochrobactrum</taxon>
    </lineage>
</organism>
<reference evidence="1 2" key="1">
    <citation type="submission" date="2017-07" db="EMBL/GenBank/DDBJ databases">
        <title>Phylogenetic study on the rhizospheric bacterium Ochrobactrum sp. A44.</title>
        <authorList>
            <person name="Krzyzanowska D.M."/>
            <person name="Ossowicki A."/>
            <person name="Rajewska M."/>
            <person name="Maciag T."/>
            <person name="Kaczynski Z."/>
            <person name="Czerwicka M."/>
            <person name="Jafra S."/>
        </authorList>
    </citation>
    <scope>NUCLEOTIDE SEQUENCE [LARGE SCALE GENOMIC DNA]</scope>
    <source>
        <strain evidence="1 2">A44</strain>
    </source>
</reference>
<proteinExistence type="predicted"/>
<evidence type="ECO:0000313" key="1">
    <source>
        <dbReference type="EMBL" id="ASV84271.1"/>
    </source>
</evidence>
<dbReference type="Proteomes" id="UP000215256">
    <property type="component" value="Chromosome 2"/>
</dbReference>
<protein>
    <submittedName>
        <fullName evidence="1">Uncharacterized protein</fullName>
    </submittedName>
</protein>
<dbReference type="AlphaFoldDB" id="A0A248UD15"/>
<accession>A0A248UD15</accession>
<name>A0A248UD15_9HYPH</name>
<dbReference type="EMBL" id="CP022603">
    <property type="protein sequence ID" value="ASV84271.1"/>
    <property type="molecule type" value="Genomic_DNA"/>
</dbReference>